<organism evidence="2">
    <name type="scientific">Brassica cretica</name>
    <name type="common">Mustard</name>
    <dbReference type="NCBI Taxonomy" id="69181"/>
    <lineage>
        <taxon>Eukaryota</taxon>
        <taxon>Viridiplantae</taxon>
        <taxon>Streptophyta</taxon>
        <taxon>Embryophyta</taxon>
        <taxon>Tracheophyta</taxon>
        <taxon>Spermatophyta</taxon>
        <taxon>Magnoliopsida</taxon>
        <taxon>eudicotyledons</taxon>
        <taxon>Gunneridae</taxon>
        <taxon>Pentapetalae</taxon>
        <taxon>rosids</taxon>
        <taxon>malvids</taxon>
        <taxon>Brassicales</taxon>
        <taxon>Brassicaceae</taxon>
        <taxon>Brassiceae</taxon>
        <taxon>Brassica</taxon>
    </lineage>
</organism>
<proteinExistence type="predicted"/>
<protein>
    <recommendedName>
        <fullName evidence="1">RNase H type-1 domain-containing protein</fullName>
    </recommendedName>
</protein>
<dbReference type="InterPro" id="IPR044730">
    <property type="entry name" value="RNase_H-like_dom_plant"/>
</dbReference>
<dbReference type="Gene3D" id="3.30.420.10">
    <property type="entry name" value="Ribonuclease H-like superfamily/Ribonuclease H"/>
    <property type="match status" value="1"/>
</dbReference>
<accession>A0A8S9FIL6</accession>
<dbReference type="EMBL" id="QGKY02002305">
    <property type="protein sequence ID" value="KAF2531978.1"/>
    <property type="molecule type" value="Genomic_DNA"/>
</dbReference>
<dbReference type="CDD" id="cd06222">
    <property type="entry name" value="RNase_H_like"/>
    <property type="match status" value="1"/>
</dbReference>
<dbReference type="PANTHER" id="PTHR47074">
    <property type="entry name" value="BNAC02G40300D PROTEIN"/>
    <property type="match status" value="1"/>
</dbReference>
<dbReference type="InterPro" id="IPR036397">
    <property type="entry name" value="RNaseH_sf"/>
</dbReference>
<sequence>MTAGMGWILTYRHGQEISRATASQLNVTSVCMAEALAIREALINASTQHITHICLRTDSQVLARAITARRRPTDLYGIFSDIDSLTSSPFTECSVVFIPRARNGPADLLAKSCRGPEAIKTFCFVL</sequence>
<feature type="domain" description="RNase H type-1" evidence="1">
    <location>
        <begin position="2"/>
        <end position="113"/>
    </location>
</feature>
<dbReference type="Pfam" id="PF13456">
    <property type="entry name" value="RVT_3"/>
    <property type="match status" value="1"/>
</dbReference>
<gene>
    <name evidence="2" type="ORF">F2Q70_00032164</name>
</gene>
<dbReference type="InterPro" id="IPR012337">
    <property type="entry name" value="RNaseH-like_sf"/>
</dbReference>
<dbReference type="InterPro" id="IPR052929">
    <property type="entry name" value="RNase_H-like_EbsB-rel"/>
</dbReference>
<dbReference type="AlphaFoldDB" id="A0A8S9FIL6"/>
<comment type="caution">
    <text evidence="2">The sequence shown here is derived from an EMBL/GenBank/DDBJ whole genome shotgun (WGS) entry which is preliminary data.</text>
</comment>
<reference evidence="2" key="1">
    <citation type="submission" date="2019-12" db="EMBL/GenBank/DDBJ databases">
        <title>Genome sequencing and annotation of Brassica cretica.</title>
        <authorList>
            <person name="Studholme D.J."/>
            <person name="Sarris P.F."/>
        </authorList>
    </citation>
    <scope>NUCLEOTIDE SEQUENCE</scope>
    <source>
        <strain evidence="2">PFS-102/07</strain>
        <tissue evidence="2">Leaf</tissue>
    </source>
</reference>
<dbReference type="GO" id="GO:0004523">
    <property type="term" value="F:RNA-DNA hybrid ribonuclease activity"/>
    <property type="evidence" value="ECO:0007669"/>
    <property type="project" value="InterPro"/>
</dbReference>
<evidence type="ECO:0000313" key="2">
    <source>
        <dbReference type="EMBL" id="KAF2531978.1"/>
    </source>
</evidence>
<dbReference type="GO" id="GO:0003676">
    <property type="term" value="F:nucleic acid binding"/>
    <property type="evidence" value="ECO:0007669"/>
    <property type="project" value="InterPro"/>
</dbReference>
<name>A0A8S9FIL6_BRACR</name>
<dbReference type="InterPro" id="IPR002156">
    <property type="entry name" value="RNaseH_domain"/>
</dbReference>
<evidence type="ECO:0000259" key="1">
    <source>
        <dbReference type="Pfam" id="PF13456"/>
    </source>
</evidence>
<dbReference type="PANTHER" id="PTHR47074:SF49">
    <property type="entry name" value="POLYNUCLEOTIDYL TRANSFERASE, RIBONUCLEASE H-LIKE SUPERFAMILY PROTEIN"/>
    <property type="match status" value="1"/>
</dbReference>
<dbReference type="SUPFAM" id="SSF53098">
    <property type="entry name" value="Ribonuclease H-like"/>
    <property type="match status" value="1"/>
</dbReference>